<organism evidence="2 3">
    <name type="scientific">Acidihalobacter prosperus</name>
    <dbReference type="NCBI Taxonomy" id="160660"/>
    <lineage>
        <taxon>Bacteria</taxon>
        <taxon>Pseudomonadati</taxon>
        <taxon>Pseudomonadota</taxon>
        <taxon>Gammaproteobacteria</taxon>
        <taxon>Chromatiales</taxon>
        <taxon>Ectothiorhodospiraceae</taxon>
        <taxon>Acidihalobacter</taxon>
    </lineage>
</organism>
<name>A0A1A6C1R6_9GAMM</name>
<dbReference type="Gene3D" id="1.25.40.10">
    <property type="entry name" value="Tetratricopeptide repeat domain"/>
    <property type="match status" value="1"/>
</dbReference>
<dbReference type="Proteomes" id="UP000029273">
    <property type="component" value="Unassembled WGS sequence"/>
</dbReference>
<keyword evidence="1" id="KW-0472">Membrane</keyword>
<reference evidence="2 3" key="1">
    <citation type="journal article" date="2014" name="Genome Announc.">
        <title>Draft Genome Sequence of the Iron-Oxidizing, Acidophilic, and Halotolerant 'Thiobacillus prosperus' Type Strain DSM 5130.</title>
        <authorList>
            <person name="Ossandon F.J."/>
            <person name="Cardenas J.P."/>
            <person name="Corbett M."/>
            <person name="Quatrini R."/>
            <person name="Holmes D.S."/>
            <person name="Watkin E."/>
        </authorList>
    </citation>
    <scope>NUCLEOTIDE SEQUENCE [LARGE SCALE GENOMIC DNA]</scope>
    <source>
        <strain evidence="2 3">DSM 5130</strain>
    </source>
</reference>
<dbReference type="EMBL" id="JQSG02000006">
    <property type="protein sequence ID" value="OBS08498.1"/>
    <property type="molecule type" value="Genomic_DNA"/>
</dbReference>
<keyword evidence="1" id="KW-1133">Transmembrane helix</keyword>
<keyword evidence="1" id="KW-0812">Transmembrane</keyword>
<gene>
    <name evidence="2" type="ORF">Thpro_022748</name>
</gene>
<evidence type="ECO:0000313" key="3">
    <source>
        <dbReference type="Proteomes" id="UP000029273"/>
    </source>
</evidence>
<dbReference type="OrthoDB" id="9875518at2"/>
<feature type="transmembrane region" description="Helical" evidence="1">
    <location>
        <begin position="20"/>
        <end position="38"/>
    </location>
</feature>
<dbReference type="InterPro" id="IPR011990">
    <property type="entry name" value="TPR-like_helical_dom_sf"/>
</dbReference>
<keyword evidence="3" id="KW-1185">Reference proteome</keyword>
<dbReference type="RefSeq" id="WP_065089764.1">
    <property type="nucleotide sequence ID" value="NZ_JQSG02000006.1"/>
</dbReference>
<dbReference type="AlphaFoldDB" id="A0A1A6C1R6"/>
<evidence type="ECO:0000256" key="1">
    <source>
        <dbReference type="SAM" id="Phobius"/>
    </source>
</evidence>
<protein>
    <submittedName>
        <fullName evidence="2">Uncharacterized protein</fullName>
    </submittedName>
</protein>
<proteinExistence type="predicted"/>
<sequence>MPAPISLPSAQPARERLASPWFSAGLLIGTLAAFVFLFPKANLNRQLANGHNVSAATLIYLTLMTRASPSDVALHTLLARKALQVGDLALARRALESWPEASTDTPASVALLRLDILRAALLAAKPGTAARQQAITRYRAGVLQTAHRLSTSELLVQAHISLGFGLYETAAELSDAALVRATTPGDKLRALHLGINSLLASGDPKAALRFAVRQARHIPDEAALWHSLFQLGMQAGEPLEATDYARRWFRLANSPVERRQAFDGLIHAYLAAGKPGEALDLAGALLPDIVPDRSLWRRLTRLALAADRPHLAARYARRLVGLPEPRP</sequence>
<evidence type="ECO:0000313" key="2">
    <source>
        <dbReference type="EMBL" id="OBS08498.1"/>
    </source>
</evidence>
<comment type="caution">
    <text evidence="2">The sequence shown here is derived from an EMBL/GenBank/DDBJ whole genome shotgun (WGS) entry which is preliminary data.</text>
</comment>
<accession>A0A1A6C1R6</accession>